<proteinExistence type="predicted"/>
<dbReference type="Pfam" id="PF19840">
    <property type="entry name" value="DUF6317"/>
    <property type="match status" value="1"/>
</dbReference>
<reference evidence="1 2" key="1">
    <citation type="submission" date="2018-10" db="EMBL/GenBank/DDBJ databases">
        <title>Genomic Encyclopedia of Archaeal and Bacterial Type Strains, Phase II (KMG-II): from individual species to whole genera.</title>
        <authorList>
            <person name="Goeker M."/>
        </authorList>
    </citation>
    <scope>NUCLEOTIDE SEQUENCE [LARGE SCALE GENOMIC DNA]</scope>
    <source>
        <strain evidence="1 2">RP-AC37</strain>
    </source>
</reference>
<name>A0A420XN06_9ACTN</name>
<dbReference type="Proteomes" id="UP000281955">
    <property type="component" value="Unassembled WGS sequence"/>
</dbReference>
<accession>A0A420XN06</accession>
<comment type="caution">
    <text evidence="1">The sequence shown here is derived from an EMBL/GenBank/DDBJ whole genome shotgun (WGS) entry which is preliminary data.</text>
</comment>
<evidence type="ECO:0000313" key="1">
    <source>
        <dbReference type="EMBL" id="RKS72656.1"/>
    </source>
</evidence>
<evidence type="ECO:0000313" key="2">
    <source>
        <dbReference type="Proteomes" id="UP000281955"/>
    </source>
</evidence>
<sequence>MADSFELVLADLQSMSGRFAKEADVYDASHSDVTPAQAATGDGSLDGTLRAVMEALDILHTSMGETIREHGEKLKAARESYERHDVDVHGLFDDLMEG</sequence>
<dbReference type="InterPro" id="IPR045558">
    <property type="entry name" value="DUF6317"/>
</dbReference>
<dbReference type="EMBL" id="RBWV01000013">
    <property type="protein sequence ID" value="RKS72656.1"/>
    <property type="molecule type" value="Genomic_DNA"/>
</dbReference>
<dbReference type="OrthoDB" id="3537606at2"/>
<dbReference type="InParanoid" id="A0A420XN06"/>
<dbReference type="RefSeq" id="WP_121194165.1">
    <property type="nucleotide sequence ID" value="NZ_RBWV01000013.1"/>
</dbReference>
<organism evidence="1 2">
    <name type="scientific">Motilibacter peucedani</name>
    <dbReference type="NCBI Taxonomy" id="598650"/>
    <lineage>
        <taxon>Bacteria</taxon>
        <taxon>Bacillati</taxon>
        <taxon>Actinomycetota</taxon>
        <taxon>Actinomycetes</taxon>
        <taxon>Motilibacterales</taxon>
        <taxon>Motilibacteraceae</taxon>
        <taxon>Motilibacter</taxon>
    </lineage>
</organism>
<gene>
    <name evidence="1" type="ORF">CLV35_2904</name>
</gene>
<dbReference type="AlphaFoldDB" id="A0A420XN06"/>
<evidence type="ECO:0008006" key="3">
    <source>
        <dbReference type="Google" id="ProtNLM"/>
    </source>
</evidence>
<keyword evidence="2" id="KW-1185">Reference proteome</keyword>
<protein>
    <recommendedName>
        <fullName evidence="3">Excreted virulence factor EspC (Type VII ESX diderm)</fullName>
    </recommendedName>
</protein>